<name>A0A1N6ZBJ9_9EURY</name>
<dbReference type="RefSeq" id="WP_076579074.1">
    <property type="nucleotide sequence ID" value="NZ_CP019327.1"/>
</dbReference>
<evidence type="ECO:0000313" key="4">
    <source>
        <dbReference type="Proteomes" id="UP000187321"/>
    </source>
</evidence>
<dbReference type="OrthoDB" id="222130at2157"/>
<accession>A0A1N6ZBJ9</accession>
<dbReference type="Proteomes" id="UP000187321">
    <property type="component" value="Chromosome"/>
</dbReference>
<organism evidence="2 3">
    <name type="scientific">Natronorubrum daqingense</name>
    <dbReference type="NCBI Taxonomy" id="588898"/>
    <lineage>
        <taxon>Archaea</taxon>
        <taxon>Methanobacteriati</taxon>
        <taxon>Methanobacteriota</taxon>
        <taxon>Stenosarchaea group</taxon>
        <taxon>Halobacteria</taxon>
        <taxon>Halobacteriales</taxon>
        <taxon>Natrialbaceae</taxon>
        <taxon>Natronorubrum</taxon>
    </lineage>
</organism>
<dbReference type="EMBL" id="CP019327">
    <property type="protein sequence ID" value="APX95397.1"/>
    <property type="molecule type" value="Genomic_DNA"/>
</dbReference>
<reference evidence="2 3" key="2">
    <citation type="submission" date="2017-01" db="EMBL/GenBank/DDBJ databases">
        <authorList>
            <person name="Mah S.A."/>
            <person name="Swanson W.J."/>
            <person name="Moy G.W."/>
            <person name="Vacquier V.D."/>
        </authorList>
    </citation>
    <scope>NUCLEOTIDE SEQUENCE [LARGE SCALE GENOMIC DNA]</scope>
    <source>
        <strain evidence="2 3">CGMCC 1.8909</strain>
    </source>
</reference>
<proteinExistence type="predicted"/>
<sequence>MTERLPPIQPLVPIIDEMQAIAKKALPEPHTCRIRLWDDGTFDVHIYHNSIGDEMEVIRYDRTTSEITWERVVDATWDLTTFADGTTVTEPTAEREVRVLTTVTPPYE</sequence>
<dbReference type="AlphaFoldDB" id="A0A1N6ZBJ9"/>
<reference evidence="1 4" key="1">
    <citation type="submission" date="2017-01" db="EMBL/GenBank/DDBJ databases">
        <title>Complete genome sequence of Haloterrigena daqingensis type strain (JX313T).</title>
        <authorList>
            <person name="Shuang W."/>
        </authorList>
    </citation>
    <scope>NUCLEOTIDE SEQUENCE [LARGE SCALE GENOMIC DNA]</scope>
    <source>
        <strain evidence="1 4">JX313</strain>
    </source>
</reference>
<evidence type="ECO:0000313" key="2">
    <source>
        <dbReference type="EMBL" id="SIR24260.1"/>
    </source>
</evidence>
<dbReference type="KEGG" id="hda:BB347_01525"/>
<evidence type="ECO:0000313" key="1">
    <source>
        <dbReference type="EMBL" id="APX95397.1"/>
    </source>
</evidence>
<dbReference type="GeneID" id="30954582"/>
<protein>
    <submittedName>
        <fullName evidence="2">Uncharacterized protein</fullName>
    </submittedName>
</protein>
<evidence type="ECO:0000313" key="3">
    <source>
        <dbReference type="Proteomes" id="UP000185687"/>
    </source>
</evidence>
<keyword evidence="3" id="KW-1185">Reference proteome</keyword>
<dbReference type="EMBL" id="FTNP01000001">
    <property type="protein sequence ID" value="SIR24260.1"/>
    <property type="molecule type" value="Genomic_DNA"/>
</dbReference>
<gene>
    <name evidence="1" type="ORF">BB347_01525</name>
    <name evidence="2" type="ORF">SAMN05421809_0751</name>
</gene>
<dbReference type="Proteomes" id="UP000185687">
    <property type="component" value="Unassembled WGS sequence"/>
</dbReference>